<evidence type="ECO:0000313" key="2">
    <source>
        <dbReference type="EMBL" id="HHR33652.1"/>
    </source>
</evidence>
<dbReference type="PRINTS" id="PR00114">
    <property type="entry name" value="STPHPHTASE"/>
</dbReference>
<dbReference type="Pfam" id="PF00149">
    <property type="entry name" value="Metallophos"/>
    <property type="match status" value="1"/>
</dbReference>
<dbReference type="SUPFAM" id="SSF56300">
    <property type="entry name" value="Metallo-dependent phosphatases"/>
    <property type="match status" value="1"/>
</dbReference>
<dbReference type="GO" id="GO:0016791">
    <property type="term" value="F:phosphatase activity"/>
    <property type="evidence" value="ECO:0007669"/>
    <property type="project" value="TreeGrafter"/>
</dbReference>
<dbReference type="AlphaFoldDB" id="A0A7C5Y8R2"/>
<dbReference type="PANTHER" id="PTHR42850">
    <property type="entry name" value="METALLOPHOSPHOESTERASE"/>
    <property type="match status" value="1"/>
</dbReference>
<dbReference type="InterPro" id="IPR050126">
    <property type="entry name" value="Ap4A_hydrolase"/>
</dbReference>
<dbReference type="GO" id="GO:0008803">
    <property type="term" value="F:bis(5'-nucleosyl)-tetraphosphatase (symmetrical) activity"/>
    <property type="evidence" value="ECO:0007669"/>
    <property type="project" value="TreeGrafter"/>
</dbReference>
<dbReference type="EMBL" id="DRXW01000113">
    <property type="protein sequence ID" value="HHR33652.1"/>
    <property type="molecule type" value="Genomic_DNA"/>
</dbReference>
<gene>
    <name evidence="2" type="ORF">ENM46_01735</name>
</gene>
<protein>
    <submittedName>
        <fullName evidence="2">Serine/threonine protein phosphatase</fullName>
    </submittedName>
</protein>
<name>A0A7C5Y8R2_9BACT</name>
<comment type="caution">
    <text evidence="2">The sequence shown here is derived from an EMBL/GenBank/DDBJ whole genome shotgun (WGS) entry which is preliminary data.</text>
</comment>
<dbReference type="InterPro" id="IPR029052">
    <property type="entry name" value="Metallo-depent_PP-like"/>
</dbReference>
<feature type="domain" description="Calcineurin-like phosphoesterase" evidence="1">
    <location>
        <begin position="3"/>
        <end position="170"/>
    </location>
</feature>
<accession>A0A7C5Y8R2</accession>
<organism evidence="2">
    <name type="scientific">Fervidobacterium nodosum</name>
    <dbReference type="NCBI Taxonomy" id="2424"/>
    <lineage>
        <taxon>Bacteria</taxon>
        <taxon>Thermotogati</taxon>
        <taxon>Thermotogota</taxon>
        <taxon>Thermotogae</taxon>
        <taxon>Thermotogales</taxon>
        <taxon>Fervidobacteriaceae</taxon>
        <taxon>Fervidobacterium</taxon>
    </lineage>
</organism>
<proteinExistence type="predicted"/>
<sequence length="209" mass="23919">MLWAIGDVHGCRIALERLISDISPTENDKLIFLGDYIDRGPDSKGVVDYLIELSKRVNCVFLRGNHEQMLLDVVDNGDDTYLWLINGAQATWRSYGNLQLLISNEEHMEFYRNTKFYHIEDNYLFVHGGVRPKVPIDKQDVRDLIWIREEFITKSHGLGYTVIFGHTPFEDVLIMEDKIGIDTGCVYGGKLTAYNLTLSKKVQVSCGNE</sequence>
<dbReference type="InterPro" id="IPR004843">
    <property type="entry name" value="Calcineurin-like_PHP"/>
</dbReference>
<reference evidence="2" key="1">
    <citation type="journal article" date="2020" name="mSystems">
        <title>Genome- and Community-Level Interaction Insights into Carbon Utilization and Element Cycling Functions of Hydrothermarchaeota in Hydrothermal Sediment.</title>
        <authorList>
            <person name="Zhou Z."/>
            <person name="Liu Y."/>
            <person name="Xu W."/>
            <person name="Pan J."/>
            <person name="Luo Z.H."/>
            <person name="Li M."/>
        </authorList>
    </citation>
    <scope>NUCLEOTIDE SEQUENCE [LARGE SCALE GENOMIC DNA]</scope>
    <source>
        <strain evidence="2">SpSt-1088</strain>
    </source>
</reference>
<dbReference type="Gene3D" id="3.60.21.10">
    <property type="match status" value="1"/>
</dbReference>
<evidence type="ECO:0000259" key="1">
    <source>
        <dbReference type="Pfam" id="PF00149"/>
    </source>
</evidence>
<dbReference type="GO" id="GO:0110154">
    <property type="term" value="P:RNA decapping"/>
    <property type="evidence" value="ECO:0007669"/>
    <property type="project" value="TreeGrafter"/>
</dbReference>
<dbReference type="CDD" id="cd00144">
    <property type="entry name" value="MPP_PPP_family"/>
    <property type="match status" value="1"/>
</dbReference>
<dbReference type="GO" id="GO:0005737">
    <property type="term" value="C:cytoplasm"/>
    <property type="evidence" value="ECO:0007669"/>
    <property type="project" value="TreeGrafter"/>
</dbReference>
<dbReference type="InterPro" id="IPR006186">
    <property type="entry name" value="Ser/Thr-sp_prot-phosphatase"/>
</dbReference>
<dbReference type="PANTHER" id="PTHR42850:SF4">
    <property type="entry name" value="ZINC-DEPENDENT ENDOPOLYPHOSPHATASE"/>
    <property type="match status" value="1"/>
</dbReference>